<protein>
    <recommendedName>
        <fullName evidence="3">Rhodopsin domain-containing protein</fullName>
    </recommendedName>
</protein>
<dbReference type="AlphaFoldDB" id="A0A9P4I8J5"/>
<feature type="transmembrane region" description="Helical" evidence="2">
    <location>
        <begin position="131"/>
        <end position="153"/>
    </location>
</feature>
<gene>
    <name evidence="4" type="ORF">NA57DRAFT_79622</name>
</gene>
<feature type="compositionally biased region" description="Basic and acidic residues" evidence="1">
    <location>
        <begin position="425"/>
        <end position="436"/>
    </location>
</feature>
<dbReference type="InterPro" id="IPR049326">
    <property type="entry name" value="Rhodopsin_dom_fungi"/>
</dbReference>
<evidence type="ECO:0000313" key="4">
    <source>
        <dbReference type="EMBL" id="KAF2095137.1"/>
    </source>
</evidence>
<feature type="domain" description="Rhodopsin" evidence="3">
    <location>
        <begin position="44"/>
        <end position="270"/>
    </location>
</feature>
<feature type="transmembrane region" description="Helical" evidence="2">
    <location>
        <begin position="173"/>
        <end position="197"/>
    </location>
</feature>
<feature type="compositionally biased region" description="Basic and acidic residues" evidence="1">
    <location>
        <begin position="400"/>
        <end position="415"/>
    </location>
</feature>
<keyword evidence="2" id="KW-1133">Transmembrane helix</keyword>
<keyword evidence="5" id="KW-1185">Reference proteome</keyword>
<evidence type="ECO:0000256" key="2">
    <source>
        <dbReference type="SAM" id="Phobius"/>
    </source>
</evidence>
<feature type="transmembrane region" description="Helical" evidence="2">
    <location>
        <begin position="102"/>
        <end position="119"/>
    </location>
</feature>
<dbReference type="PANTHER" id="PTHR38794:SF3">
    <property type="entry name" value="INTEGRAL MEMBRANE PROTEIN"/>
    <property type="match status" value="1"/>
</dbReference>
<feature type="transmembrane region" description="Helical" evidence="2">
    <location>
        <begin position="209"/>
        <end position="229"/>
    </location>
</feature>
<keyword evidence="2" id="KW-0812">Transmembrane</keyword>
<reference evidence="4" key="1">
    <citation type="journal article" date="2020" name="Stud. Mycol.">
        <title>101 Dothideomycetes genomes: a test case for predicting lifestyles and emergence of pathogens.</title>
        <authorList>
            <person name="Haridas S."/>
            <person name="Albert R."/>
            <person name="Binder M."/>
            <person name="Bloem J."/>
            <person name="Labutti K."/>
            <person name="Salamov A."/>
            <person name="Andreopoulos B."/>
            <person name="Baker S."/>
            <person name="Barry K."/>
            <person name="Bills G."/>
            <person name="Bluhm B."/>
            <person name="Cannon C."/>
            <person name="Castanera R."/>
            <person name="Culley D."/>
            <person name="Daum C."/>
            <person name="Ezra D."/>
            <person name="Gonzalez J."/>
            <person name="Henrissat B."/>
            <person name="Kuo A."/>
            <person name="Liang C."/>
            <person name="Lipzen A."/>
            <person name="Lutzoni F."/>
            <person name="Magnuson J."/>
            <person name="Mondo S."/>
            <person name="Nolan M."/>
            <person name="Ohm R."/>
            <person name="Pangilinan J."/>
            <person name="Park H.-J."/>
            <person name="Ramirez L."/>
            <person name="Alfaro M."/>
            <person name="Sun H."/>
            <person name="Tritt A."/>
            <person name="Yoshinaga Y."/>
            <person name="Zwiers L.-H."/>
            <person name="Turgeon B."/>
            <person name="Goodwin S."/>
            <person name="Spatafora J."/>
            <person name="Crous P."/>
            <person name="Grigoriev I."/>
        </authorList>
    </citation>
    <scope>NUCLEOTIDE SEQUENCE</scope>
    <source>
        <strain evidence="4">CBS 133067</strain>
    </source>
</reference>
<dbReference type="PANTHER" id="PTHR38794">
    <property type="entry name" value="INTEGRAL MEMBRANE PROTEIN"/>
    <property type="match status" value="1"/>
</dbReference>
<dbReference type="Proteomes" id="UP000799772">
    <property type="component" value="Unassembled WGS sequence"/>
</dbReference>
<organism evidence="4 5">
    <name type="scientific">Rhizodiscina lignyota</name>
    <dbReference type="NCBI Taxonomy" id="1504668"/>
    <lineage>
        <taxon>Eukaryota</taxon>
        <taxon>Fungi</taxon>
        <taxon>Dikarya</taxon>
        <taxon>Ascomycota</taxon>
        <taxon>Pezizomycotina</taxon>
        <taxon>Dothideomycetes</taxon>
        <taxon>Pleosporomycetidae</taxon>
        <taxon>Aulographales</taxon>
        <taxon>Rhizodiscinaceae</taxon>
        <taxon>Rhizodiscina</taxon>
    </lineage>
</organism>
<dbReference type="Pfam" id="PF20684">
    <property type="entry name" value="Fung_rhodopsin"/>
    <property type="match status" value="1"/>
</dbReference>
<keyword evidence="2" id="KW-0472">Membrane</keyword>
<comment type="caution">
    <text evidence="4">The sequence shown here is derived from an EMBL/GenBank/DDBJ whole genome shotgun (WGS) entry which is preliminary data.</text>
</comment>
<feature type="compositionally biased region" description="Basic and acidic residues" evidence="1">
    <location>
        <begin position="344"/>
        <end position="355"/>
    </location>
</feature>
<accession>A0A9P4I8J5</accession>
<sequence length="483" mass="53316">MSGTYAPLDPLSSDNQGPANVIVAYFLICTTVAFAIVRFAVGRQRLLALDVDDACFTASVIFGILTSVVSHLEVTAGLGKHQKTLSGHDVQKYFKLSYTDQFLAITAMALAKSSILLLFRRLMSQSRLITAFFALSASVIVYFVFSVFATAFQCGLPRPWLLEPTTCTSHGRLQYAIIGMNMITDMLLAIWIIPSLWKLQMDKNTRTIVIALFAARLAVVGVAVGQIVLTQRSLRSADQTWSALPRAIIDQVVVHTSIIHATLPRIHSFLANLQTGMLSTRITTTNIPLTSSKNMSNKPRFTTNINAIDRTKRGTKLSLSSITGKMRRINNQLYVSSSSNDYPLEEKNDSTKEEDGNVINGMRLRPDIMPGSKWSTTIYADPVPPDSRPPHQRSRQHSASTRDERETPMGGRVDEEASTSSLTEGHSRGNGHETDGPRAPPGQDQSQQIWKTKEFRMQIERVRGDGTKLDITKAENRNTGSGS</sequence>
<dbReference type="EMBL" id="ML978132">
    <property type="protein sequence ID" value="KAF2095137.1"/>
    <property type="molecule type" value="Genomic_DNA"/>
</dbReference>
<feature type="region of interest" description="Disordered" evidence="1">
    <location>
        <begin position="333"/>
        <end position="483"/>
    </location>
</feature>
<evidence type="ECO:0000256" key="1">
    <source>
        <dbReference type="SAM" id="MobiDB-lite"/>
    </source>
</evidence>
<proteinExistence type="predicted"/>
<feature type="compositionally biased region" description="Basic and acidic residues" evidence="1">
    <location>
        <begin position="451"/>
        <end position="476"/>
    </location>
</feature>
<name>A0A9P4I8J5_9PEZI</name>
<feature type="transmembrane region" description="Helical" evidence="2">
    <location>
        <begin position="20"/>
        <end position="41"/>
    </location>
</feature>
<evidence type="ECO:0000313" key="5">
    <source>
        <dbReference type="Proteomes" id="UP000799772"/>
    </source>
</evidence>
<dbReference type="OrthoDB" id="3918601at2759"/>
<feature type="transmembrane region" description="Helical" evidence="2">
    <location>
        <begin position="53"/>
        <end position="72"/>
    </location>
</feature>
<evidence type="ECO:0000259" key="3">
    <source>
        <dbReference type="Pfam" id="PF20684"/>
    </source>
</evidence>